<dbReference type="GO" id="GO:0005886">
    <property type="term" value="C:plasma membrane"/>
    <property type="evidence" value="ECO:0007669"/>
    <property type="project" value="UniProtKB-SubCell"/>
</dbReference>
<accession>A0A926RVE0</accession>
<feature type="transmembrane region" description="Helical" evidence="19">
    <location>
        <begin position="147"/>
        <end position="166"/>
    </location>
</feature>
<feature type="transmembrane region" description="Helical" evidence="19">
    <location>
        <begin position="187"/>
        <end position="205"/>
    </location>
</feature>
<comment type="subcellular location">
    <subcellularLocation>
        <location evidence="2 19">Cell membrane</location>
        <topology evidence="2 19">Multi-pass membrane protein</topology>
    </subcellularLocation>
</comment>
<comment type="function">
    <text evidence="14 19">Joins adenosylcobinamide-GDP and alpha-ribazole to generate adenosylcobalamin (Ado-cobalamin). Also synthesizes adenosylcobalamin 5'-phosphate from adenosylcobinamide-GDP and alpha-ribazole 5'-phosphate.</text>
</comment>
<dbReference type="InterPro" id="IPR003805">
    <property type="entry name" value="CobS"/>
</dbReference>
<evidence type="ECO:0000256" key="17">
    <source>
        <dbReference type="ARBA" id="ARBA00048623"/>
    </source>
</evidence>
<dbReference type="AlphaFoldDB" id="A0A926RVE0"/>
<name>A0A926RVE0_9BACI</name>
<dbReference type="Proteomes" id="UP000626844">
    <property type="component" value="Unassembled WGS sequence"/>
</dbReference>
<keyword evidence="7 19" id="KW-1003">Cell membrane</keyword>
<evidence type="ECO:0000256" key="9">
    <source>
        <dbReference type="ARBA" id="ARBA00022679"/>
    </source>
</evidence>
<keyword evidence="11 19" id="KW-0460">Magnesium</keyword>
<evidence type="ECO:0000256" key="10">
    <source>
        <dbReference type="ARBA" id="ARBA00022692"/>
    </source>
</evidence>
<protein>
    <recommendedName>
        <fullName evidence="6 19">Adenosylcobinamide-GDP ribazoletransferase</fullName>
        <ecNumber evidence="5 19">2.7.8.26</ecNumber>
    </recommendedName>
    <alternativeName>
        <fullName evidence="16 19">Cobalamin synthase</fullName>
    </alternativeName>
    <alternativeName>
        <fullName evidence="15 19">Cobalamin-5'-phosphate synthase</fullName>
    </alternativeName>
</protein>
<feature type="transmembrane region" description="Helical" evidence="19">
    <location>
        <begin position="240"/>
        <end position="263"/>
    </location>
</feature>
<evidence type="ECO:0000256" key="7">
    <source>
        <dbReference type="ARBA" id="ARBA00022475"/>
    </source>
</evidence>
<evidence type="ECO:0000256" key="11">
    <source>
        <dbReference type="ARBA" id="ARBA00022842"/>
    </source>
</evidence>
<evidence type="ECO:0000256" key="18">
    <source>
        <dbReference type="ARBA" id="ARBA00049504"/>
    </source>
</evidence>
<evidence type="ECO:0000256" key="14">
    <source>
        <dbReference type="ARBA" id="ARBA00025228"/>
    </source>
</evidence>
<evidence type="ECO:0000313" key="20">
    <source>
        <dbReference type="EMBL" id="MBD1378706.1"/>
    </source>
</evidence>
<keyword evidence="13 19" id="KW-0472">Membrane</keyword>
<evidence type="ECO:0000256" key="2">
    <source>
        <dbReference type="ARBA" id="ARBA00004651"/>
    </source>
</evidence>
<evidence type="ECO:0000256" key="16">
    <source>
        <dbReference type="ARBA" id="ARBA00032853"/>
    </source>
</evidence>
<comment type="caution">
    <text evidence="20">The sequence shown here is derived from an EMBL/GenBank/DDBJ whole genome shotgun (WGS) entry which is preliminary data.</text>
</comment>
<evidence type="ECO:0000313" key="21">
    <source>
        <dbReference type="Proteomes" id="UP000626844"/>
    </source>
</evidence>
<dbReference type="GO" id="GO:0008818">
    <property type="term" value="F:cobalamin 5'-phosphate synthase activity"/>
    <property type="evidence" value="ECO:0007669"/>
    <property type="project" value="UniProtKB-UniRule"/>
</dbReference>
<comment type="similarity">
    <text evidence="4 19">Belongs to the CobS family.</text>
</comment>
<comment type="catalytic activity">
    <reaction evidence="17 19">
        <text>alpha-ribazole + adenosylcob(III)inamide-GDP = adenosylcob(III)alamin + GMP + H(+)</text>
        <dbReference type="Rhea" id="RHEA:16049"/>
        <dbReference type="ChEBI" id="CHEBI:10329"/>
        <dbReference type="ChEBI" id="CHEBI:15378"/>
        <dbReference type="ChEBI" id="CHEBI:18408"/>
        <dbReference type="ChEBI" id="CHEBI:58115"/>
        <dbReference type="ChEBI" id="CHEBI:60487"/>
        <dbReference type="EC" id="2.7.8.26"/>
    </reaction>
</comment>
<evidence type="ECO:0000256" key="1">
    <source>
        <dbReference type="ARBA" id="ARBA00001946"/>
    </source>
</evidence>
<gene>
    <name evidence="19 20" type="primary">cobS</name>
    <name evidence="20" type="ORF">IC621_00550</name>
</gene>
<dbReference type="PANTHER" id="PTHR34148:SF1">
    <property type="entry name" value="ADENOSYLCOBINAMIDE-GDP RIBAZOLETRANSFERASE"/>
    <property type="match status" value="1"/>
</dbReference>
<comment type="pathway">
    <text evidence="3 19">Cofactor biosynthesis; adenosylcobalamin biosynthesis; adenosylcobalamin from cob(II)yrinate a,c-diamide: step 7/7.</text>
</comment>
<evidence type="ECO:0000256" key="3">
    <source>
        <dbReference type="ARBA" id="ARBA00004663"/>
    </source>
</evidence>
<sequence>MNRRRNEYLEGVLLSFQFFTILPIKKELAMEKKQLQTAVQSFPFIGLVLGLIGSAVLYVLQEFSNFSVLAISFFFFLIGIFLTGGIHLDGWMDCNDAYFSYQSIEKRLEIMKDPRTGAFGVLAVMLLLGTRFLFVYESIIMFSAFDYFYFLLIPILSRMSLGYMLASTRSAKKEGLAYFFQKGLAKNKVYLTYFLILLCIILFSLWIHPVMIGYVFLLVSSAVLYTFWAKRFAKRNYGGITGDVLGATVEGGEAFLWMIVWLLHYSVMG</sequence>
<evidence type="ECO:0000256" key="8">
    <source>
        <dbReference type="ARBA" id="ARBA00022573"/>
    </source>
</evidence>
<evidence type="ECO:0000256" key="5">
    <source>
        <dbReference type="ARBA" id="ARBA00013200"/>
    </source>
</evidence>
<dbReference type="EC" id="2.7.8.26" evidence="5 19"/>
<keyword evidence="9 19" id="KW-0808">Transferase</keyword>
<dbReference type="Pfam" id="PF02654">
    <property type="entry name" value="CobS"/>
    <property type="match status" value="1"/>
</dbReference>
<feature type="transmembrane region" description="Helical" evidence="19">
    <location>
        <begin position="116"/>
        <end position="135"/>
    </location>
</feature>
<keyword evidence="10 19" id="KW-0812">Transmembrane</keyword>
<dbReference type="GO" id="GO:0051073">
    <property type="term" value="F:adenosylcobinamide-GDP ribazoletransferase activity"/>
    <property type="evidence" value="ECO:0007669"/>
    <property type="project" value="UniProtKB-UniRule"/>
</dbReference>
<reference evidence="20" key="1">
    <citation type="submission" date="2020-09" db="EMBL/GenBank/DDBJ databases">
        <title>A novel bacterium of genus Bacillus, isolated from South China Sea.</title>
        <authorList>
            <person name="Huang H."/>
            <person name="Mo K."/>
            <person name="Hu Y."/>
        </authorList>
    </citation>
    <scope>NUCLEOTIDE SEQUENCE</scope>
    <source>
        <strain evidence="20">IB182487</strain>
    </source>
</reference>
<comment type="cofactor">
    <cofactor evidence="1 19">
        <name>Mg(2+)</name>
        <dbReference type="ChEBI" id="CHEBI:18420"/>
    </cofactor>
</comment>
<proteinExistence type="inferred from homology"/>
<dbReference type="GO" id="GO:0009236">
    <property type="term" value="P:cobalamin biosynthetic process"/>
    <property type="evidence" value="ECO:0007669"/>
    <property type="project" value="UniProtKB-UniRule"/>
</dbReference>
<comment type="catalytic activity">
    <reaction evidence="18 19">
        <text>alpha-ribazole 5'-phosphate + adenosylcob(III)inamide-GDP = adenosylcob(III)alamin 5'-phosphate + GMP + H(+)</text>
        <dbReference type="Rhea" id="RHEA:23560"/>
        <dbReference type="ChEBI" id="CHEBI:15378"/>
        <dbReference type="ChEBI" id="CHEBI:57918"/>
        <dbReference type="ChEBI" id="CHEBI:58115"/>
        <dbReference type="ChEBI" id="CHEBI:60487"/>
        <dbReference type="ChEBI" id="CHEBI:60493"/>
        <dbReference type="EC" id="2.7.8.26"/>
    </reaction>
</comment>
<dbReference type="NCBIfam" id="TIGR00317">
    <property type="entry name" value="cobS"/>
    <property type="match status" value="1"/>
</dbReference>
<evidence type="ECO:0000256" key="15">
    <source>
        <dbReference type="ARBA" id="ARBA00032605"/>
    </source>
</evidence>
<organism evidence="20 21">
    <name type="scientific">Metabacillus arenae</name>
    <dbReference type="NCBI Taxonomy" id="2771434"/>
    <lineage>
        <taxon>Bacteria</taxon>
        <taxon>Bacillati</taxon>
        <taxon>Bacillota</taxon>
        <taxon>Bacilli</taxon>
        <taxon>Bacillales</taxon>
        <taxon>Bacillaceae</taxon>
        <taxon>Metabacillus</taxon>
    </lineage>
</organism>
<feature type="transmembrane region" description="Helical" evidence="19">
    <location>
        <begin position="66"/>
        <end position="88"/>
    </location>
</feature>
<evidence type="ECO:0000256" key="4">
    <source>
        <dbReference type="ARBA" id="ARBA00010561"/>
    </source>
</evidence>
<keyword evidence="21" id="KW-1185">Reference proteome</keyword>
<evidence type="ECO:0000256" key="19">
    <source>
        <dbReference type="HAMAP-Rule" id="MF_00719"/>
    </source>
</evidence>
<feature type="transmembrane region" description="Helical" evidence="19">
    <location>
        <begin position="42"/>
        <end position="60"/>
    </location>
</feature>
<dbReference type="HAMAP" id="MF_00719">
    <property type="entry name" value="CobS"/>
    <property type="match status" value="1"/>
</dbReference>
<keyword evidence="8 19" id="KW-0169">Cobalamin biosynthesis</keyword>
<keyword evidence="12 19" id="KW-1133">Transmembrane helix</keyword>
<feature type="transmembrane region" description="Helical" evidence="19">
    <location>
        <begin position="211"/>
        <end position="228"/>
    </location>
</feature>
<evidence type="ECO:0000256" key="13">
    <source>
        <dbReference type="ARBA" id="ARBA00023136"/>
    </source>
</evidence>
<dbReference type="PANTHER" id="PTHR34148">
    <property type="entry name" value="ADENOSYLCOBINAMIDE-GDP RIBAZOLETRANSFERASE"/>
    <property type="match status" value="1"/>
</dbReference>
<dbReference type="EMBL" id="JACXAI010000001">
    <property type="protein sequence ID" value="MBD1378706.1"/>
    <property type="molecule type" value="Genomic_DNA"/>
</dbReference>
<evidence type="ECO:0000256" key="12">
    <source>
        <dbReference type="ARBA" id="ARBA00022989"/>
    </source>
</evidence>
<evidence type="ECO:0000256" key="6">
    <source>
        <dbReference type="ARBA" id="ARBA00015850"/>
    </source>
</evidence>